<organism evidence="1 2">
    <name type="scientific">Acorus calamus</name>
    <name type="common">Sweet flag</name>
    <dbReference type="NCBI Taxonomy" id="4465"/>
    <lineage>
        <taxon>Eukaryota</taxon>
        <taxon>Viridiplantae</taxon>
        <taxon>Streptophyta</taxon>
        <taxon>Embryophyta</taxon>
        <taxon>Tracheophyta</taxon>
        <taxon>Spermatophyta</taxon>
        <taxon>Magnoliopsida</taxon>
        <taxon>Liliopsida</taxon>
        <taxon>Acoraceae</taxon>
        <taxon>Acorus</taxon>
    </lineage>
</organism>
<dbReference type="Proteomes" id="UP001180020">
    <property type="component" value="Unassembled WGS sequence"/>
</dbReference>
<accession>A0AAV9C7V6</accession>
<evidence type="ECO:0000313" key="2">
    <source>
        <dbReference type="Proteomes" id="UP001180020"/>
    </source>
</evidence>
<sequence>MALRKLQDWKGRLLSMAGRCVLIQAVLNALQQHYMFSTALPITASLELEKYARSFLWKGTSARLHTISWEVVTTSKSEGGLGLRRLSVLCEAVLGVVAFGFIVNPSSIFPFFASKYKWRGNPWEIEEPRRASLVWKNLCRDIWKKTQFSIVRKALLAFMLWHIWKGRNGCIFNHTYPQPYVIVSKVLAHVRECLKRLVKEKVDCN</sequence>
<dbReference type="PANTHER" id="PTHR33116">
    <property type="entry name" value="REVERSE TRANSCRIPTASE ZINC-BINDING DOMAIN-CONTAINING PROTEIN-RELATED-RELATED"/>
    <property type="match status" value="1"/>
</dbReference>
<keyword evidence="2" id="KW-1185">Reference proteome</keyword>
<dbReference type="EMBL" id="JAUJYO010000020">
    <property type="protein sequence ID" value="KAK1284901.1"/>
    <property type="molecule type" value="Genomic_DNA"/>
</dbReference>
<name>A0AAV9C7V6_ACOCL</name>
<comment type="caution">
    <text evidence="1">The sequence shown here is derived from an EMBL/GenBank/DDBJ whole genome shotgun (WGS) entry which is preliminary data.</text>
</comment>
<reference evidence="1" key="2">
    <citation type="submission" date="2023-06" db="EMBL/GenBank/DDBJ databases">
        <authorList>
            <person name="Ma L."/>
            <person name="Liu K.-W."/>
            <person name="Li Z."/>
            <person name="Hsiao Y.-Y."/>
            <person name="Qi Y."/>
            <person name="Fu T."/>
            <person name="Tang G."/>
            <person name="Zhang D."/>
            <person name="Sun W.-H."/>
            <person name="Liu D.-K."/>
            <person name="Li Y."/>
            <person name="Chen G.-Z."/>
            <person name="Liu X.-D."/>
            <person name="Liao X.-Y."/>
            <person name="Jiang Y.-T."/>
            <person name="Yu X."/>
            <person name="Hao Y."/>
            <person name="Huang J."/>
            <person name="Zhao X.-W."/>
            <person name="Ke S."/>
            <person name="Chen Y.-Y."/>
            <person name="Wu W.-L."/>
            <person name="Hsu J.-L."/>
            <person name="Lin Y.-F."/>
            <person name="Huang M.-D."/>
            <person name="Li C.-Y."/>
            <person name="Huang L."/>
            <person name="Wang Z.-W."/>
            <person name="Zhao X."/>
            <person name="Zhong W.-Y."/>
            <person name="Peng D.-H."/>
            <person name="Ahmad S."/>
            <person name="Lan S."/>
            <person name="Zhang J.-S."/>
            <person name="Tsai W.-C."/>
            <person name="Van De Peer Y."/>
            <person name="Liu Z.-J."/>
        </authorList>
    </citation>
    <scope>NUCLEOTIDE SEQUENCE</scope>
    <source>
        <strain evidence="1">CP</strain>
        <tissue evidence="1">Leaves</tissue>
    </source>
</reference>
<dbReference type="AlphaFoldDB" id="A0AAV9C7V6"/>
<dbReference type="PANTHER" id="PTHR33116:SF78">
    <property type="entry name" value="OS12G0587133 PROTEIN"/>
    <property type="match status" value="1"/>
</dbReference>
<protein>
    <submittedName>
        <fullName evidence="1">Uncharacterized protein</fullName>
    </submittedName>
</protein>
<proteinExistence type="predicted"/>
<reference evidence="1" key="1">
    <citation type="journal article" date="2023" name="Nat. Commun.">
        <title>Diploid and tetraploid genomes of Acorus and the evolution of monocots.</title>
        <authorList>
            <person name="Ma L."/>
            <person name="Liu K.W."/>
            <person name="Li Z."/>
            <person name="Hsiao Y.Y."/>
            <person name="Qi Y."/>
            <person name="Fu T."/>
            <person name="Tang G.D."/>
            <person name="Zhang D."/>
            <person name="Sun W.H."/>
            <person name="Liu D.K."/>
            <person name="Li Y."/>
            <person name="Chen G.Z."/>
            <person name="Liu X.D."/>
            <person name="Liao X.Y."/>
            <person name="Jiang Y.T."/>
            <person name="Yu X."/>
            <person name="Hao Y."/>
            <person name="Huang J."/>
            <person name="Zhao X.W."/>
            <person name="Ke S."/>
            <person name="Chen Y.Y."/>
            <person name="Wu W.L."/>
            <person name="Hsu J.L."/>
            <person name="Lin Y.F."/>
            <person name="Huang M.D."/>
            <person name="Li C.Y."/>
            <person name="Huang L."/>
            <person name="Wang Z.W."/>
            <person name="Zhao X."/>
            <person name="Zhong W.Y."/>
            <person name="Peng D.H."/>
            <person name="Ahmad S."/>
            <person name="Lan S."/>
            <person name="Zhang J.S."/>
            <person name="Tsai W.C."/>
            <person name="Van de Peer Y."/>
            <person name="Liu Z.J."/>
        </authorList>
    </citation>
    <scope>NUCLEOTIDE SEQUENCE</scope>
    <source>
        <strain evidence="1">CP</strain>
    </source>
</reference>
<gene>
    <name evidence="1" type="ORF">QJS10_CPB20g00727</name>
</gene>
<evidence type="ECO:0000313" key="1">
    <source>
        <dbReference type="EMBL" id="KAK1284901.1"/>
    </source>
</evidence>